<feature type="transmembrane region" description="Helical" evidence="2">
    <location>
        <begin position="125"/>
        <end position="146"/>
    </location>
</feature>
<dbReference type="RefSeq" id="WP_106330019.1">
    <property type="nucleotide sequence ID" value="NZ_BOMO01000059.1"/>
</dbReference>
<organism evidence="3 4">
    <name type="scientific">Actinoplanes italicus</name>
    <dbReference type="NCBI Taxonomy" id="113567"/>
    <lineage>
        <taxon>Bacteria</taxon>
        <taxon>Bacillati</taxon>
        <taxon>Actinomycetota</taxon>
        <taxon>Actinomycetes</taxon>
        <taxon>Micromonosporales</taxon>
        <taxon>Micromonosporaceae</taxon>
        <taxon>Actinoplanes</taxon>
    </lineage>
</organism>
<feature type="transmembrane region" description="Helical" evidence="2">
    <location>
        <begin position="187"/>
        <end position="204"/>
    </location>
</feature>
<name>A0A2T0JWD4_9ACTN</name>
<keyword evidence="2" id="KW-1133">Transmembrane helix</keyword>
<feature type="region of interest" description="Disordered" evidence="1">
    <location>
        <begin position="564"/>
        <end position="586"/>
    </location>
</feature>
<evidence type="ECO:0000313" key="4">
    <source>
        <dbReference type="Proteomes" id="UP000239415"/>
    </source>
</evidence>
<accession>A0A2T0JWD4</accession>
<dbReference type="OrthoDB" id="3078176at2"/>
<dbReference type="Proteomes" id="UP000239415">
    <property type="component" value="Unassembled WGS sequence"/>
</dbReference>
<keyword evidence="4" id="KW-1185">Reference proteome</keyword>
<evidence type="ECO:0000256" key="2">
    <source>
        <dbReference type="SAM" id="Phobius"/>
    </source>
</evidence>
<reference evidence="3 4" key="1">
    <citation type="submission" date="2018-03" db="EMBL/GenBank/DDBJ databases">
        <title>Genomic Encyclopedia of Archaeal and Bacterial Type Strains, Phase II (KMG-II): from individual species to whole genera.</title>
        <authorList>
            <person name="Goeker M."/>
        </authorList>
    </citation>
    <scope>NUCLEOTIDE SEQUENCE [LARGE SCALE GENOMIC DNA]</scope>
    <source>
        <strain evidence="3 4">DSM 43146</strain>
    </source>
</reference>
<proteinExistence type="predicted"/>
<keyword evidence="2" id="KW-0812">Transmembrane</keyword>
<evidence type="ECO:0000256" key="1">
    <source>
        <dbReference type="SAM" id="MobiDB-lite"/>
    </source>
</evidence>
<evidence type="ECO:0000313" key="3">
    <source>
        <dbReference type="EMBL" id="PRX12024.1"/>
    </source>
</evidence>
<dbReference type="EMBL" id="PVMZ01000030">
    <property type="protein sequence ID" value="PRX12024.1"/>
    <property type="molecule type" value="Genomic_DNA"/>
</dbReference>
<gene>
    <name evidence="3" type="ORF">CLV67_13049</name>
</gene>
<protein>
    <submittedName>
        <fullName evidence="3">Uncharacterized protein</fullName>
    </submittedName>
</protein>
<dbReference type="AlphaFoldDB" id="A0A2T0JWD4"/>
<comment type="caution">
    <text evidence="3">The sequence shown here is derived from an EMBL/GenBank/DDBJ whole genome shotgun (WGS) entry which is preliminary data.</text>
</comment>
<keyword evidence="2" id="KW-0472">Membrane</keyword>
<feature type="transmembrane region" description="Helical" evidence="2">
    <location>
        <begin position="82"/>
        <end position="113"/>
    </location>
</feature>
<sequence length="586" mass="64513">MVDPEVPSEPLLSTPGYRPPETMNATTRHLCAAPYVDVTFADDVIREVVESERKAVPPSYGFDIDPVVRHSLRARRLLVLRYALVTFVLIVGYCLSPLATFCWLLLCGFVVAVRSRVMRALAPQVRWAIVAAIVVVGFCSVAFSMLQSMGDLEDLLLFSDYGSGTYGSDFGESGFDGGGFGLTVFDFLYPLLLASAMFAVLFLSRRHVFGIITTELAPGTPTTAPRSTNPRVERRLAVVAGMQRGNIAVHDRDPFLGAGWFEHGWEFAITLGPAERPEGETVPERVHLDGAELNRRVSKAILDLRSEQLGDGEKIPNVFVVPYVAADGWRRTDDPLVDPATRAPYTMASPETLAAIEACPQGGMRHYLRAVVPAHGKEVRTPQGRPVLPAQDSGVAVTAFVHLALEGGLLYAEFVATVMPEVRRLYQLGDILKPERVPVHAAETTLRHFFRDNLFGVIHLARIGWNVIRLQGRMSKSARDADEFRFYDYGADLSVREHGSDWPTGKYMHHLDAAKYIALLDKAVTQSILDFLDEHGVNTTEFRAKAASMSFDFSTKTFHGGQQVFGSHNRISQTNIPKTPRGGAGG</sequence>
<feature type="compositionally biased region" description="Polar residues" evidence="1">
    <location>
        <begin position="564"/>
        <end position="577"/>
    </location>
</feature>